<dbReference type="Proteomes" id="UP001597191">
    <property type="component" value="Unassembled WGS sequence"/>
</dbReference>
<keyword evidence="1" id="KW-1133">Transmembrane helix</keyword>
<gene>
    <name evidence="2" type="ORF">ACFQ4R_09795</name>
</gene>
<evidence type="ECO:0000256" key="1">
    <source>
        <dbReference type="SAM" id="Phobius"/>
    </source>
</evidence>
<keyword evidence="3" id="KW-1185">Reference proteome</keyword>
<keyword evidence="1" id="KW-0472">Membrane</keyword>
<dbReference type="EMBL" id="JBHTOH010000089">
    <property type="protein sequence ID" value="MFD1411876.1"/>
    <property type="molecule type" value="Genomic_DNA"/>
</dbReference>
<reference evidence="3" key="1">
    <citation type="journal article" date="2019" name="Int. J. Syst. Evol. Microbiol.">
        <title>The Global Catalogue of Microorganisms (GCM) 10K type strain sequencing project: providing services to taxonomists for standard genome sequencing and annotation.</title>
        <authorList>
            <consortium name="The Broad Institute Genomics Platform"/>
            <consortium name="The Broad Institute Genome Sequencing Center for Infectious Disease"/>
            <person name="Wu L."/>
            <person name="Ma J."/>
        </authorList>
    </citation>
    <scope>NUCLEOTIDE SEQUENCE [LARGE SCALE GENOMIC DNA]</scope>
    <source>
        <strain evidence="3">CCM 8937</strain>
    </source>
</reference>
<proteinExistence type="predicted"/>
<keyword evidence="1" id="KW-0812">Transmembrane</keyword>
<dbReference type="RefSeq" id="WP_125649685.1">
    <property type="nucleotide sequence ID" value="NZ_JBHTOH010000089.1"/>
</dbReference>
<feature type="transmembrane region" description="Helical" evidence="1">
    <location>
        <begin position="87"/>
        <end position="108"/>
    </location>
</feature>
<protein>
    <submittedName>
        <fullName evidence="2">Uncharacterized protein</fullName>
    </submittedName>
</protein>
<evidence type="ECO:0000313" key="3">
    <source>
        <dbReference type="Proteomes" id="UP001597191"/>
    </source>
</evidence>
<comment type="caution">
    <text evidence="2">The sequence shown here is derived from an EMBL/GenBank/DDBJ whole genome shotgun (WGS) entry which is preliminary data.</text>
</comment>
<feature type="transmembrane region" description="Helical" evidence="1">
    <location>
        <begin position="49"/>
        <end position="67"/>
    </location>
</feature>
<organism evidence="2 3">
    <name type="scientific">Lapidilactobacillus gannanensis</name>
    <dbReference type="NCBI Taxonomy" id="2486002"/>
    <lineage>
        <taxon>Bacteria</taxon>
        <taxon>Bacillati</taxon>
        <taxon>Bacillota</taxon>
        <taxon>Bacilli</taxon>
        <taxon>Lactobacillales</taxon>
        <taxon>Lactobacillaceae</taxon>
        <taxon>Lapidilactobacillus</taxon>
    </lineage>
</organism>
<sequence length="116" mass="14029">MISPILLSSLGIIFVLIWWLTFRYETRWRQAYHNDERWQLIVSQAERQTLFIIMLLSAVILVLALLWGTDFGAVFHQTRLQLQPILFTVLFFWALSLPYLIVILKWLFLRHYNQKY</sequence>
<accession>A0ABW4BQ08</accession>
<feature type="transmembrane region" description="Helical" evidence="1">
    <location>
        <begin position="6"/>
        <end position="22"/>
    </location>
</feature>
<name>A0ABW4BQ08_9LACO</name>
<evidence type="ECO:0000313" key="2">
    <source>
        <dbReference type="EMBL" id="MFD1411876.1"/>
    </source>
</evidence>